<keyword evidence="2" id="KW-1185">Reference proteome</keyword>
<protein>
    <submittedName>
        <fullName evidence="1">Uncharacterized protein</fullName>
    </submittedName>
</protein>
<evidence type="ECO:0000313" key="1">
    <source>
        <dbReference type="EMBL" id="KAF0773489.1"/>
    </source>
</evidence>
<organism evidence="1 2">
    <name type="scientific">Aphis craccivora</name>
    <name type="common">Cowpea aphid</name>
    <dbReference type="NCBI Taxonomy" id="307492"/>
    <lineage>
        <taxon>Eukaryota</taxon>
        <taxon>Metazoa</taxon>
        <taxon>Ecdysozoa</taxon>
        <taxon>Arthropoda</taxon>
        <taxon>Hexapoda</taxon>
        <taxon>Insecta</taxon>
        <taxon>Pterygota</taxon>
        <taxon>Neoptera</taxon>
        <taxon>Paraneoptera</taxon>
        <taxon>Hemiptera</taxon>
        <taxon>Sternorrhyncha</taxon>
        <taxon>Aphidomorpha</taxon>
        <taxon>Aphidoidea</taxon>
        <taxon>Aphididae</taxon>
        <taxon>Aphidini</taxon>
        <taxon>Aphis</taxon>
        <taxon>Aphis</taxon>
    </lineage>
</organism>
<reference evidence="1 2" key="1">
    <citation type="submission" date="2019-08" db="EMBL/GenBank/DDBJ databases">
        <title>Whole genome of Aphis craccivora.</title>
        <authorList>
            <person name="Voronova N.V."/>
            <person name="Shulinski R.S."/>
            <person name="Bandarenka Y.V."/>
            <person name="Zhorov D.G."/>
            <person name="Warner D."/>
        </authorList>
    </citation>
    <scope>NUCLEOTIDE SEQUENCE [LARGE SCALE GENOMIC DNA]</scope>
    <source>
        <strain evidence="1">180601</strain>
        <tissue evidence="1">Whole Body</tissue>
    </source>
</reference>
<name>A0A6G0ZQA4_APHCR</name>
<gene>
    <name evidence="1" type="ORF">FWK35_00014934</name>
</gene>
<evidence type="ECO:0000313" key="2">
    <source>
        <dbReference type="Proteomes" id="UP000478052"/>
    </source>
</evidence>
<accession>A0A6G0ZQA4</accession>
<dbReference type="Proteomes" id="UP000478052">
    <property type="component" value="Unassembled WGS sequence"/>
</dbReference>
<dbReference type="OrthoDB" id="10405928at2759"/>
<sequence length="146" mass="17196">MLMVKYFIADVYQELQLVRIREYELPTLQCVVIIHAPAKIEKTRKVVHQGLDFFSHNMNQDSNNELSETKLSQHQNTFQNMEKGQIVNLKISKTQPSKNQVINNIETTPIELQKKCMSLKKKEYPAMEFLEELKERVSKLNHHEKV</sequence>
<proteinExistence type="predicted"/>
<dbReference type="AlphaFoldDB" id="A0A6G0ZQA4"/>
<dbReference type="EMBL" id="VUJU01000056">
    <property type="protein sequence ID" value="KAF0773489.1"/>
    <property type="molecule type" value="Genomic_DNA"/>
</dbReference>
<comment type="caution">
    <text evidence="1">The sequence shown here is derived from an EMBL/GenBank/DDBJ whole genome shotgun (WGS) entry which is preliminary data.</text>
</comment>